<evidence type="ECO:0000313" key="2">
    <source>
        <dbReference type="EMBL" id="TNN77078.1"/>
    </source>
</evidence>
<evidence type="ECO:0000313" key="3">
    <source>
        <dbReference type="Proteomes" id="UP000314294"/>
    </source>
</evidence>
<protein>
    <submittedName>
        <fullName evidence="2">Uncharacterized protein</fullName>
    </submittedName>
</protein>
<keyword evidence="3" id="KW-1185">Reference proteome</keyword>
<feature type="region of interest" description="Disordered" evidence="1">
    <location>
        <begin position="1"/>
        <end position="21"/>
    </location>
</feature>
<dbReference type="Proteomes" id="UP000314294">
    <property type="component" value="Unassembled WGS sequence"/>
</dbReference>
<organism evidence="2 3">
    <name type="scientific">Liparis tanakae</name>
    <name type="common">Tanaka's snailfish</name>
    <dbReference type="NCBI Taxonomy" id="230148"/>
    <lineage>
        <taxon>Eukaryota</taxon>
        <taxon>Metazoa</taxon>
        <taxon>Chordata</taxon>
        <taxon>Craniata</taxon>
        <taxon>Vertebrata</taxon>
        <taxon>Euteleostomi</taxon>
        <taxon>Actinopterygii</taxon>
        <taxon>Neopterygii</taxon>
        <taxon>Teleostei</taxon>
        <taxon>Neoteleostei</taxon>
        <taxon>Acanthomorphata</taxon>
        <taxon>Eupercaria</taxon>
        <taxon>Perciformes</taxon>
        <taxon>Cottioidei</taxon>
        <taxon>Cottales</taxon>
        <taxon>Liparidae</taxon>
        <taxon>Liparis</taxon>
    </lineage>
</organism>
<sequence>MHHFGNDDDESPGVSPQSHYSCDSTCGYIIEVCTVHATDSEYESKHTERIFGHEKVCTRGPDPRRVPSSLFDGKDFGWDLGLGPGLELGPGLGSEQRAVVQCFQFSA</sequence>
<evidence type="ECO:0000256" key="1">
    <source>
        <dbReference type="SAM" id="MobiDB-lite"/>
    </source>
</evidence>
<name>A0A4Z2IGV0_9TELE</name>
<dbReference type="EMBL" id="SRLO01000087">
    <property type="protein sequence ID" value="TNN77078.1"/>
    <property type="molecule type" value="Genomic_DNA"/>
</dbReference>
<reference evidence="2 3" key="1">
    <citation type="submission" date="2019-03" db="EMBL/GenBank/DDBJ databases">
        <title>First draft genome of Liparis tanakae, snailfish: a comprehensive survey of snailfish specific genes.</title>
        <authorList>
            <person name="Kim W."/>
            <person name="Song I."/>
            <person name="Jeong J.-H."/>
            <person name="Kim D."/>
            <person name="Kim S."/>
            <person name="Ryu S."/>
            <person name="Song J.Y."/>
            <person name="Lee S.K."/>
        </authorList>
    </citation>
    <scope>NUCLEOTIDE SEQUENCE [LARGE SCALE GENOMIC DNA]</scope>
    <source>
        <tissue evidence="2">Muscle</tissue>
    </source>
</reference>
<proteinExistence type="predicted"/>
<gene>
    <name evidence="2" type="ORF">EYF80_012716</name>
</gene>
<accession>A0A4Z2IGV0</accession>
<comment type="caution">
    <text evidence="2">The sequence shown here is derived from an EMBL/GenBank/DDBJ whole genome shotgun (WGS) entry which is preliminary data.</text>
</comment>
<dbReference type="AlphaFoldDB" id="A0A4Z2IGV0"/>